<dbReference type="InterPro" id="IPR049278">
    <property type="entry name" value="MS_channel_C"/>
</dbReference>
<dbReference type="InterPro" id="IPR011014">
    <property type="entry name" value="MscS_channel_TM-2"/>
</dbReference>
<feature type="transmembrane region" description="Helical" evidence="7">
    <location>
        <begin position="184"/>
        <end position="206"/>
    </location>
</feature>
<feature type="transmembrane region" description="Helical" evidence="7">
    <location>
        <begin position="269"/>
        <end position="290"/>
    </location>
</feature>
<dbReference type="SUPFAM" id="SSF82861">
    <property type="entry name" value="Mechanosensitive channel protein MscS (YggB), transmembrane region"/>
    <property type="match status" value="1"/>
</dbReference>
<comment type="similarity">
    <text evidence="2">Belongs to the MscS (TC 1.A.23) family.</text>
</comment>
<feature type="transmembrane region" description="Helical" evidence="7">
    <location>
        <begin position="341"/>
        <end position="361"/>
    </location>
</feature>
<dbReference type="InterPro" id="IPR023408">
    <property type="entry name" value="MscS_beta-dom_sf"/>
</dbReference>
<protein>
    <submittedName>
        <fullName evidence="11">MscS Mechanosensitive ion channel</fullName>
    </submittedName>
</protein>
<evidence type="ECO:0000256" key="6">
    <source>
        <dbReference type="ARBA" id="ARBA00023136"/>
    </source>
</evidence>
<evidence type="ECO:0000259" key="10">
    <source>
        <dbReference type="Pfam" id="PF21088"/>
    </source>
</evidence>
<evidence type="ECO:0000256" key="4">
    <source>
        <dbReference type="ARBA" id="ARBA00022692"/>
    </source>
</evidence>
<dbReference type="PANTHER" id="PTHR30460">
    <property type="entry name" value="MODERATE CONDUCTANCE MECHANOSENSITIVE CHANNEL YBIO"/>
    <property type="match status" value="1"/>
</dbReference>
<dbReference type="Pfam" id="PF00924">
    <property type="entry name" value="MS_channel_2nd"/>
    <property type="match status" value="1"/>
</dbReference>
<gene>
    <name evidence="11" type="ORF">PLAM_3475</name>
</gene>
<dbReference type="Gene3D" id="3.30.70.100">
    <property type="match status" value="1"/>
</dbReference>
<dbReference type="InterPro" id="IPR049142">
    <property type="entry name" value="MS_channel_1st"/>
</dbReference>
<dbReference type="GO" id="GO:0008381">
    <property type="term" value="F:mechanosensitive monoatomic ion channel activity"/>
    <property type="evidence" value="ECO:0007669"/>
    <property type="project" value="InterPro"/>
</dbReference>
<dbReference type="InterPro" id="IPR011066">
    <property type="entry name" value="MscS_channel_C_sf"/>
</dbReference>
<dbReference type="Gene3D" id="1.10.287.1260">
    <property type="match status" value="1"/>
</dbReference>
<feature type="transmembrane region" description="Helical" evidence="7">
    <location>
        <begin position="55"/>
        <end position="76"/>
    </location>
</feature>
<dbReference type="InterPro" id="IPR006685">
    <property type="entry name" value="MscS_channel_2nd"/>
</dbReference>
<dbReference type="SUPFAM" id="SSF50182">
    <property type="entry name" value="Sm-like ribonucleoproteins"/>
    <property type="match status" value="1"/>
</dbReference>
<feature type="domain" description="Mechanosensitive ion channel MscS" evidence="8">
    <location>
        <begin position="359"/>
        <end position="429"/>
    </location>
</feature>
<dbReference type="RefSeq" id="WP_254034331.1">
    <property type="nucleotide sequence ID" value="NZ_LR882950.1"/>
</dbReference>
<dbReference type="AlphaFoldDB" id="A0A1J1JL23"/>
<evidence type="ECO:0000256" key="5">
    <source>
        <dbReference type="ARBA" id="ARBA00022989"/>
    </source>
</evidence>
<dbReference type="InterPro" id="IPR045276">
    <property type="entry name" value="YbiO_bact"/>
</dbReference>
<dbReference type="Gene3D" id="2.30.30.60">
    <property type="match status" value="1"/>
</dbReference>
<feature type="transmembrane region" description="Helical" evidence="7">
    <location>
        <begin position="96"/>
        <end position="121"/>
    </location>
</feature>
<evidence type="ECO:0000256" key="3">
    <source>
        <dbReference type="ARBA" id="ARBA00022475"/>
    </source>
</evidence>
<keyword evidence="6 7" id="KW-0472">Membrane</keyword>
<evidence type="ECO:0000259" key="8">
    <source>
        <dbReference type="Pfam" id="PF00924"/>
    </source>
</evidence>
<organism evidence="11">
    <name type="scientific">Planktothrix agardhii</name>
    <name type="common">Oscillatoria agardhii</name>
    <dbReference type="NCBI Taxonomy" id="1160"/>
    <lineage>
        <taxon>Bacteria</taxon>
        <taxon>Bacillati</taxon>
        <taxon>Cyanobacteriota</taxon>
        <taxon>Cyanophyceae</taxon>
        <taxon>Oscillatoriophycideae</taxon>
        <taxon>Oscillatoriales</taxon>
        <taxon>Microcoleaceae</taxon>
        <taxon>Planktothrix</taxon>
    </lineage>
</organism>
<keyword evidence="4 7" id="KW-0812">Transmembrane</keyword>
<feature type="domain" description="Mechanosensitive ion channel MscS C-terminal" evidence="9">
    <location>
        <begin position="435"/>
        <end position="516"/>
    </location>
</feature>
<feature type="transmembrane region" description="Helical" evidence="7">
    <location>
        <begin position="6"/>
        <end position="25"/>
    </location>
</feature>
<dbReference type="SUPFAM" id="SSF82689">
    <property type="entry name" value="Mechanosensitive channel protein MscS (YggB), C-terminal domain"/>
    <property type="match status" value="1"/>
</dbReference>
<evidence type="ECO:0000256" key="2">
    <source>
        <dbReference type="ARBA" id="ARBA00008017"/>
    </source>
</evidence>
<dbReference type="EMBL" id="LO018304">
    <property type="protein sequence ID" value="CUM61441.1"/>
    <property type="molecule type" value="Genomic_DNA"/>
</dbReference>
<dbReference type="Pfam" id="PF21088">
    <property type="entry name" value="MS_channel_1st"/>
    <property type="match status" value="1"/>
</dbReference>
<evidence type="ECO:0000313" key="11">
    <source>
        <dbReference type="EMBL" id="CUM61441.1"/>
    </source>
</evidence>
<feature type="transmembrane region" description="Helical" evidence="7">
    <location>
        <begin position="160"/>
        <end position="178"/>
    </location>
</feature>
<feature type="domain" description="Mechanosensitive ion channel transmembrane helices 2/3" evidence="10">
    <location>
        <begin position="319"/>
        <end position="358"/>
    </location>
</feature>
<reference evidence="11" key="1">
    <citation type="submission" date="2015-09" db="EMBL/GenBank/DDBJ databases">
        <authorList>
            <person name="Jackson K.R."/>
            <person name="Lunt B.L."/>
            <person name="Fisher J.N.B."/>
            <person name="Gardner A.V."/>
            <person name="Bailey M.E."/>
            <person name="Deus L.M."/>
            <person name="Earl A.S."/>
            <person name="Gibby P.D."/>
            <person name="Hartmann K.A."/>
            <person name="Liu J.E."/>
            <person name="Manci A.M."/>
            <person name="Nielsen D.A."/>
            <person name="Solomon M.B."/>
            <person name="Breakwell D.P."/>
            <person name="Burnett S.H."/>
            <person name="Grose J.H."/>
        </authorList>
    </citation>
    <scope>NUCLEOTIDE SEQUENCE</scope>
    <source>
        <strain evidence="11">7805</strain>
    </source>
</reference>
<keyword evidence="3" id="KW-1003">Cell membrane</keyword>
<evidence type="ECO:0000256" key="7">
    <source>
        <dbReference type="SAM" id="Phobius"/>
    </source>
</evidence>
<evidence type="ECO:0000259" key="9">
    <source>
        <dbReference type="Pfam" id="PF21082"/>
    </source>
</evidence>
<keyword evidence="5 7" id="KW-1133">Transmembrane helix</keyword>
<dbReference type="GO" id="GO:0005886">
    <property type="term" value="C:plasma membrane"/>
    <property type="evidence" value="ECO:0007669"/>
    <property type="project" value="UniProtKB-SubCell"/>
</dbReference>
<feature type="transmembrane region" description="Helical" evidence="7">
    <location>
        <begin position="311"/>
        <end position="335"/>
    </location>
</feature>
<dbReference type="Pfam" id="PF21082">
    <property type="entry name" value="MS_channel_3rd"/>
    <property type="match status" value="1"/>
</dbReference>
<dbReference type="PANTHER" id="PTHR30460:SF0">
    <property type="entry name" value="MODERATE CONDUCTANCE MECHANOSENSITIVE CHANNEL YBIO"/>
    <property type="match status" value="1"/>
</dbReference>
<accession>A0A1J1JL23</accession>
<evidence type="ECO:0000256" key="1">
    <source>
        <dbReference type="ARBA" id="ARBA00004651"/>
    </source>
</evidence>
<proteinExistence type="inferred from homology"/>
<feature type="transmembrane region" description="Helical" evidence="7">
    <location>
        <begin position="242"/>
        <end position="263"/>
    </location>
</feature>
<dbReference type="InterPro" id="IPR010920">
    <property type="entry name" value="LSM_dom_sf"/>
</dbReference>
<sequence>MSDILIILAEVSLVIIIFLFLIALVRNSSQLLVKFSIFKSDDSRLKNLRRNITRLLVLIGLVLCIVIVGANSFLLYQGKNIQQYTLNLISRIPPGFWITFGIGIAESIGAVIVAIIALKLLKYWLKIASTRAKNIERSTADDESIDAFFTALYQRIRGGIWLWVIISCTQFLKLPAIISEYLYIALRIYLIIAVGLLILKAVAAIVDTLDILTLKYSNSDNLLRFYARLQHLIPLLKRCLEFVIYVCIATLVTQQIQLIAQLSTFGLRIIKIIAIVFLSQVLSEVIHLLVEEVVFKEQNLTEIQRSRRLTLIPLFKSLLQYLVYFTVGIFILYTLDINPTPILAGAGIVGIAVGLGAQTLINDIVSGFFILFENYYLVGDYIEAGKAEGKVVEGTVEAIELRTTRIRHPNGQLQIIRNGDMGSITNYSKQYIFAVVDVSVPYDSNLAHVYQVIEEVGQQLKANSTDILELTQIDGVESLSESNLLLRTLTKVKPGKHLQIQRILRKNFMDTLLQERILLPANPKISED</sequence>
<comment type="subcellular location">
    <subcellularLocation>
        <location evidence="1">Cell membrane</location>
        <topology evidence="1">Multi-pass membrane protein</topology>
    </subcellularLocation>
</comment>
<name>A0A1J1JL23_PLAAG</name>